<comment type="similarity">
    <text evidence="3 10">Belongs to the ALG6/ALG8 glucosyltransferase family.</text>
</comment>
<feature type="transmembrane region" description="Helical" evidence="10">
    <location>
        <begin position="168"/>
        <end position="193"/>
    </location>
</feature>
<evidence type="ECO:0000313" key="12">
    <source>
        <dbReference type="EMBL" id="CAK0787918.1"/>
    </source>
</evidence>
<dbReference type="GO" id="GO:0042281">
    <property type="term" value="F:dolichyl pyrophosphate Man9GlcNAc2 alpha-1,3-glucosyltransferase activity"/>
    <property type="evidence" value="ECO:0007669"/>
    <property type="project" value="TreeGrafter"/>
</dbReference>
<keyword evidence="7 10" id="KW-0256">Endoplasmic reticulum</keyword>
<keyword evidence="4 10" id="KW-0328">Glycosyltransferase</keyword>
<reference evidence="12 13" key="1">
    <citation type="submission" date="2023-10" db="EMBL/GenBank/DDBJ databases">
        <authorList>
            <person name="Maclean D."/>
            <person name="Macfadyen A."/>
        </authorList>
    </citation>
    <scope>NUCLEOTIDE SEQUENCE [LARGE SCALE GENOMIC DNA]</scope>
</reference>
<feature type="transmembrane region" description="Helical" evidence="10">
    <location>
        <begin position="458"/>
        <end position="481"/>
    </location>
</feature>
<evidence type="ECO:0000256" key="9">
    <source>
        <dbReference type="ARBA" id="ARBA00023136"/>
    </source>
</evidence>
<dbReference type="EMBL" id="CAUYUE010000018">
    <property type="protein sequence ID" value="CAK0787918.1"/>
    <property type="molecule type" value="Genomic_DNA"/>
</dbReference>
<feature type="signal peptide" evidence="11">
    <location>
        <begin position="1"/>
        <end position="18"/>
    </location>
</feature>
<feature type="transmembrane region" description="Helical" evidence="10">
    <location>
        <begin position="323"/>
        <end position="341"/>
    </location>
</feature>
<evidence type="ECO:0000256" key="3">
    <source>
        <dbReference type="ARBA" id="ARBA00008715"/>
    </source>
</evidence>
<proteinExistence type="inferred from homology"/>
<sequence>MKTWLLLGLGVLVRLAIGFHPYSGAGKPPMYGDYEAQRHWMEITTKLPAREWYTETKSNNLSYWGLDYPPLSAYQSWLYGKAIERCEPAALALSDSHGYETSSSKHLMRLSVLASDIIVLFPALLACRSAFYGKAPMAHRDWVLVGSLFQPAILLIDHGHFQYNSISLGLAAGAAAAIAGGRDILGSVLFCLAMNHKQMAVYYAPAFFAHLLGKCLARPTSKSVVADIAKLGLAVTATFAIMWAPFLGRTSDFLQVLHRIVPVRRGLYEDYVANFWCTTSLAIKWRSLFSQQALIRLCTVSTVLFAAPVLVKEVLRPTPRGLLVCMASSAFAFYLFSYQVHEKSILLPLMPVMLLGPDLPVTSRWLPAVAAFSMYPLLKKDGLALAYAALLMLWVALAWPGERMAGAQVLEAEKKKIPVGVHLAWDGLLGLLLKASGGLAAGMHAASCLMQAPEQYPYLFDAMMTSLSFLHFLAVAVHLQWEHLRHKWPTVH</sequence>
<dbReference type="Proteomes" id="UP001314263">
    <property type="component" value="Unassembled WGS sequence"/>
</dbReference>
<feature type="transmembrane region" description="Helical" evidence="10">
    <location>
        <begin position="228"/>
        <end position="246"/>
    </location>
</feature>
<evidence type="ECO:0000256" key="5">
    <source>
        <dbReference type="ARBA" id="ARBA00022679"/>
    </source>
</evidence>
<feature type="transmembrane region" description="Helical" evidence="10">
    <location>
        <begin position="293"/>
        <end position="311"/>
    </location>
</feature>
<dbReference type="AlphaFoldDB" id="A0AAV1IP86"/>
<protein>
    <recommendedName>
        <fullName evidence="10">Alpha-1,3-glucosyltransferase</fullName>
        <ecNumber evidence="10">2.4.1.-</ecNumber>
    </recommendedName>
</protein>
<evidence type="ECO:0000256" key="1">
    <source>
        <dbReference type="ARBA" id="ARBA00004477"/>
    </source>
</evidence>
<keyword evidence="9 10" id="KW-0472">Membrane</keyword>
<comment type="subcellular location">
    <subcellularLocation>
        <location evidence="1 10">Endoplasmic reticulum membrane</location>
        <topology evidence="1 10">Multi-pass membrane protein</topology>
    </subcellularLocation>
</comment>
<keyword evidence="6 10" id="KW-0812">Transmembrane</keyword>
<evidence type="ECO:0000256" key="6">
    <source>
        <dbReference type="ARBA" id="ARBA00022692"/>
    </source>
</evidence>
<evidence type="ECO:0000313" key="13">
    <source>
        <dbReference type="Proteomes" id="UP001314263"/>
    </source>
</evidence>
<feature type="transmembrane region" description="Helical" evidence="10">
    <location>
        <begin position="421"/>
        <end position="446"/>
    </location>
</feature>
<keyword evidence="5 10" id="KW-0808">Transferase</keyword>
<evidence type="ECO:0000256" key="2">
    <source>
        <dbReference type="ARBA" id="ARBA00004922"/>
    </source>
</evidence>
<keyword evidence="13" id="KW-1185">Reference proteome</keyword>
<comment type="caution">
    <text evidence="12">The sequence shown here is derived from an EMBL/GenBank/DDBJ whole genome shotgun (WGS) entry which is preliminary data.</text>
</comment>
<accession>A0AAV1IP86</accession>
<feature type="transmembrane region" description="Helical" evidence="10">
    <location>
        <begin position="107"/>
        <end position="127"/>
    </location>
</feature>
<keyword evidence="11" id="KW-0732">Signal</keyword>
<dbReference type="PANTHER" id="PTHR12413">
    <property type="entry name" value="DOLICHYL GLYCOSYLTRANSFERASE"/>
    <property type="match status" value="1"/>
</dbReference>
<dbReference type="EC" id="2.4.1.-" evidence="10"/>
<dbReference type="InterPro" id="IPR004856">
    <property type="entry name" value="Glyco_trans_ALG6/ALG8"/>
</dbReference>
<feature type="chain" id="PRO_5043639972" description="Alpha-1,3-glucosyltransferase" evidence="11">
    <location>
        <begin position="19"/>
        <end position="492"/>
    </location>
</feature>
<dbReference type="PANTHER" id="PTHR12413:SF1">
    <property type="entry name" value="DOLICHYL PYROPHOSPHATE MAN9GLCNAC2 ALPHA-1,3-GLUCOSYLTRANSFERASE"/>
    <property type="match status" value="1"/>
</dbReference>
<name>A0AAV1IP86_9CHLO</name>
<evidence type="ECO:0000256" key="11">
    <source>
        <dbReference type="SAM" id="SignalP"/>
    </source>
</evidence>
<evidence type="ECO:0000256" key="10">
    <source>
        <dbReference type="RuleBase" id="RU363110"/>
    </source>
</evidence>
<dbReference type="Pfam" id="PF03155">
    <property type="entry name" value="Alg6_Alg8"/>
    <property type="match status" value="1"/>
</dbReference>
<gene>
    <name evidence="12" type="ORF">CVIRNUC_011140</name>
</gene>
<dbReference type="GO" id="GO:0005789">
    <property type="term" value="C:endoplasmic reticulum membrane"/>
    <property type="evidence" value="ECO:0007669"/>
    <property type="project" value="UniProtKB-SubCell"/>
</dbReference>
<keyword evidence="8 10" id="KW-1133">Transmembrane helix</keyword>
<organism evidence="12 13">
    <name type="scientific">Coccomyxa viridis</name>
    <dbReference type="NCBI Taxonomy" id="1274662"/>
    <lineage>
        <taxon>Eukaryota</taxon>
        <taxon>Viridiplantae</taxon>
        <taxon>Chlorophyta</taxon>
        <taxon>core chlorophytes</taxon>
        <taxon>Trebouxiophyceae</taxon>
        <taxon>Trebouxiophyceae incertae sedis</taxon>
        <taxon>Coccomyxaceae</taxon>
        <taxon>Coccomyxa</taxon>
    </lineage>
</organism>
<evidence type="ECO:0000256" key="4">
    <source>
        <dbReference type="ARBA" id="ARBA00022676"/>
    </source>
</evidence>
<feature type="transmembrane region" description="Helical" evidence="10">
    <location>
        <begin position="385"/>
        <end position="401"/>
    </location>
</feature>
<comment type="pathway">
    <text evidence="2 10">Protein modification; protein glycosylation.</text>
</comment>
<evidence type="ECO:0000256" key="7">
    <source>
        <dbReference type="ARBA" id="ARBA00022824"/>
    </source>
</evidence>
<evidence type="ECO:0000256" key="8">
    <source>
        <dbReference type="ARBA" id="ARBA00022989"/>
    </source>
</evidence>